<name>A0AAW0G2C7_9APHY</name>
<accession>A0AAW0G2C7</accession>
<evidence type="ECO:0000313" key="2">
    <source>
        <dbReference type="EMBL" id="KAK7685652.1"/>
    </source>
</evidence>
<protein>
    <submittedName>
        <fullName evidence="2">Uncharacterized protein</fullName>
    </submittedName>
</protein>
<feature type="compositionally biased region" description="Acidic residues" evidence="1">
    <location>
        <begin position="57"/>
        <end position="69"/>
    </location>
</feature>
<dbReference type="AlphaFoldDB" id="A0AAW0G2C7"/>
<proteinExistence type="predicted"/>
<comment type="caution">
    <text evidence="2">The sequence shown here is derived from an EMBL/GenBank/DDBJ whole genome shotgun (WGS) entry which is preliminary data.</text>
</comment>
<gene>
    <name evidence="2" type="ORF">QCA50_010996</name>
</gene>
<feature type="compositionally biased region" description="Basic and acidic residues" evidence="1">
    <location>
        <begin position="70"/>
        <end position="87"/>
    </location>
</feature>
<feature type="region of interest" description="Disordered" evidence="1">
    <location>
        <begin position="40"/>
        <end position="106"/>
    </location>
</feature>
<evidence type="ECO:0000313" key="3">
    <source>
        <dbReference type="Proteomes" id="UP001385951"/>
    </source>
</evidence>
<dbReference type="EMBL" id="JASBNA010000019">
    <property type="protein sequence ID" value="KAK7685652.1"/>
    <property type="molecule type" value="Genomic_DNA"/>
</dbReference>
<organism evidence="2 3">
    <name type="scientific">Cerrena zonata</name>
    <dbReference type="NCBI Taxonomy" id="2478898"/>
    <lineage>
        <taxon>Eukaryota</taxon>
        <taxon>Fungi</taxon>
        <taxon>Dikarya</taxon>
        <taxon>Basidiomycota</taxon>
        <taxon>Agaricomycotina</taxon>
        <taxon>Agaricomycetes</taxon>
        <taxon>Polyporales</taxon>
        <taxon>Cerrenaceae</taxon>
        <taxon>Cerrena</taxon>
    </lineage>
</organism>
<sequence length="106" mass="11580">MSLSTPATFPSLFWAHRGALNLNMTLDVAKHIQIFSTASNPNQLEAQEADADRDVELDNNGDDLTDEGDDGSRESSKDPTDKAKYNAEDGTNETTVLPTKIEQRAV</sequence>
<keyword evidence="3" id="KW-1185">Reference proteome</keyword>
<reference evidence="2 3" key="1">
    <citation type="submission" date="2022-09" db="EMBL/GenBank/DDBJ databases">
        <authorList>
            <person name="Palmer J.M."/>
        </authorList>
    </citation>
    <scope>NUCLEOTIDE SEQUENCE [LARGE SCALE GENOMIC DNA]</scope>
    <source>
        <strain evidence="2 3">DSM 7382</strain>
    </source>
</reference>
<dbReference type="Proteomes" id="UP001385951">
    <property type="component" value="Unassembled WGS sequence"/>
</dbReference>
<evidence type="ECO:0000256" key="1">
    <source>
        <dbReference type="SAM" id="MobiDB-lite"/>
    </source>
</evidence>